<keyword evidence="4" id="KW-0021">Allosteric enzyme</keyword>
<dbReference type="GO" id="GO:0008878">
    <property type="term" value="F:glucose-1-phosphate adenylyltransferase activity"/>
    <property type="evidence" value="ECO:0007669"/>
    <property type="project" value="UniProtKB-EC"/>
</dbReference>
<dbReference type="InterPro" id="IPR011831">
    <property type="entry name" value="ADP-Glc_PPase"/>
</dbReference>
<dbReference type="EC" id="2.7.7.27" evidence="3"/>
<sequence length="78" mass="8767">MFPLTEKRTLPAIPLVGVYRLIDIPLSSLLNSGVNKVFVLTQYNSTSLNRYLQHTYDIHDSITLGRDCFVEVVAATQV</sequence>
<comment type="caution">
    <text evidence="9">The sequence shown here is derived from an EMBL/GenBank/DDBJ whole genome shotgun (WGS) entry which is preliminary data.</text>
</comment>
<comment type="similarity">
    <text evidence="2">Belongs to the bacterial/plant glucose-1-phosphate adenylyltransferase family.</text>
</comment>
<dbReference type="Proteomes" id="UP000485058">
    <property type="component" value="Unassembled WGS sequence"/>
</dbReference>
<keyword evidence="7" id="KW-0547">Nucleotide-binding</keyword>
<evidence type="ECO:0000256" key="2">
    <source>
        <dbReference type="ARBA" id="ARBA00010443"/>
    </source>
</evidence>
<proteinExistence type="inferred from homology"/>
<evidence type="ECO:0000256" key="3">
    <source>
        <dbReference type="ARBA" id="ARBA00012460"/>
    </source>
</evidence>
<name>A0A699YYJ4_HAELA</name>
<evidence type="ECO:0000259" key="8">
    <source>
        <dbReference type="Pfam" id="PF00483"/>
    </source>
</evidence>
<dbReference type="EMBL" id="BLLF01000842">
    <property type="protein sequence ID" value="GFH15377.1"/>
    <property type="molecule type" value="Genomic_DNA"/>
</dbReference>
<dbReference type="GO" id="GO:0000166">
    <property type="term" value="F:nucleotide binding"/>
    <property type="evidence" value="ECO:0007669"/>
    <property type="project" value="UniProtKB-KW"/>
</dbReference>
<accession>A0A699YYJ4</accession>
<evidence type="ECO:0000313" key="9">
    <source>
        <dbReference type="EMBL" id="GFH15377.1"/>
    </source>
</evidence>
<keyword evidence="5 9" id="KW-0808">Transferase</keyword>
<dbReference type="InterPro" id="IPR005835">
    <property type="entry name" value="NTP_transferase_dom"/>
</dbReference>
<evidence type="ECO:0000256" key="1">
    <source>
        <dbReference type="ARBA" id="ARBA00000956"/>
    </source>
</evidence>
<dbReference type="Pfam" id="PF00483">
    <property type="entry name" value="NTP_transferase"/>
    <property type="match status" value="1"/>
</dbReference>
<dbReference type="Gene3D" id="3.90.550.10">
    <property type="entry name" value="Spore Coat Polysaccharide Biosynthesis Protein SpsA, Chain A"/>
    <property type="match status" value="1"/>
</dbReference>
<protein>
    <recommendedName>
        <fullName evidence="3">glucose-1-phosphate adenylyltransferase</fullName>
        <ecNumber evidence="3">2.7.7.27</ecNumber>
    </recommendedName>
</protein>
<feature type="domain" description="Nucleotidyl transferase" evidence="8">
    <location>
        <begin position="2"/>
        <end position="74"/>
    </location>
</feature>
<evidence type="ECO:0000256" key="4">
    <source>
        <dbReference type="ARBA" id="ARBA00022533"/>
    </source>
</evidence>
<evidence type="ECO:0000256" key="6">
    <source>
        <dbReference type="ARBA" id="ARBA00022695"/>
    </source>
</evidence>
<keyword evidence="6" id="KW-0548">Nucleotidyltransferase</keyword>
<evidence type="ECO:0000313" key="10">
    <source>
        <dbReference type="Proteomes" id="UP000485058"/>
    </source>
</evidence>
<comment type="catalytic activity">
    <reaction evidence="1">
        <text>alpha-D-glucose 1-phosphate + ATP + H(+) = ADP-alpha-D-glucose + diphosphate</text>
        <dbReference type="Rhea" id="RHEA:12120"/>
        <dbReference type="ChEBI" id="CHEBI:15378"/>
        <dbReference type="ChEBI" id="CHEBI:30616"/>
        <dbReference type="ChEBI" id="CHEBI:33019"/>
        <dbReference type="ChEBI" id="CHEBI:57498"/>
        <dbReference type="ChEBI" id="CHEBI:58601"/>
        <dbReference type="EC" id="2.7.7.27"/>
    </reaction>
</comment>
<dbReference type="InterPro" id="IPR029044">
    <property type="entry name" value="Nucleotide-diphossugar_trans"/>
</dbReference>
<dbReference type="GO" id="GO:0005978">
    <property type="term" value="P:glycogen biosynthetic process"/>
    <property type="evidence" value="ECO:0007669"/>
    <property type="project" value="InterPro"/>
</dbReference>
<evidence type="ECO:0000256" key="7">
    <source>
        <dbReference type="ARBA" id="ARBA00022741"/>
    </source>
</evidence>
<dbReference type="PANTHER" id="PTHR43523:SF12">
    <property type="entry name" value="GLUCOSE-1-PHOSPHATE ADENYLYLTRANSFERASE LARGE SUBUNIT 1, CHLOROPLASTIC-RELATED"/>
    <property type="match status" value="1"/>
</dbReference>
<dbReference type="SUPFAM" id="SSF53448">
    <property type="entry name" value="Nucleotide-diphospho-sugar transferases"/>
    <property type="match status" value="1"/>
</dbReference>
<organism evidence="9 10">
    <name type="scientific">Haematococcus lacustris</name>
    <name type="common">Green alga</name>
    <name type="synonym">Haematococcus pluvialis</name>
    <dbReference type="NCBI Taxonomy" id="44745"/>
    <lineage>
        <taxon>Eukaryota</taxon>
        <taxon>Viridiplantae</taxon>
        <taxon>Chlorophyta</taxon>
        <taxon>core chlorophytes</taxon>
        <taxon>Chlorophyceae</taxon>
        <taxon>CS clade</taxon>
        <taxon>Chlamydomonadales</taxon>
        <taxon>Haematococcaceae</taxon>
        <taxon>Haematococcus</taxon>
    </lineage>
</organism>
<dbReference type="PANTHER" id="PTHR43523">
    <property type="entry name" value="GLUCOSE-1-PHOSPHATE ADENYLYLTRANSFERASE-RELATED"/>
    <property type="match status" value="1"/>
</dbReference>
<gene>
    <name evidence="9" type="ORF">HaLaN_11596</name>
</gene>
<keyword evidence="10" id="KW-1185">Reference proteome</keyword>
<evidence type="ECO:0000256" key="5">
    <source>
        <dbReference type="ARBA" id="ARBA00022679"/>
    </source>
</evidence>
<dbReference type="AlphaFoldDB" id="A0A699YYJ4"/>
<reference evidence="9 10" key="1">
    <citation type="submission" date="2020-02" db="EMBL/GenBank/DDBJ databases">
        <title>Draft genome sequence of Haematococcus lacustris strain NIES-144.</title>
        <authorList>
            <person name="Morimoto D."/>
            <person name="Nakagawa S."/>
            <person name="Yoshida T."/>
            <person name="Sawayama S."/>
        </authorList>
    </citation>
    <scope>NUCLEOTIDE SEQUENCE [LARGE SCALE GENOMIC DNA]</scope>
    <source>
        <strain evidence="9 10">NIES-144</strain>
    </source>
</reference>